<evidence type="ECO:0000313" key="1">
    <source>
        <dbReference type="EMBL" id="KAJ3545584.1"/>
    </source>
</evidence>
<name>A0ACC1SSY4_9HYPO</name>
<reference evidence="1" key="1">
    <citation type="submission" date="2022-08" db="EMBL/GenBank/DDBJ databases">
        <title>Genome Sequence of Fusarium decemcellulare.</title>
        <authorList>
            <person name="Buettner E."/>
        </authorList>
    </citation>
    <scope>NUCLEOTIDE SEQUENCE</scope>
    <source>
        <strain evidence="1">Babe19</strain>
    </source>
</reference>
<dbReference type="EMBL" id="JANRMS010000145">
    <property type="protein sequence ID" value="KAJ3545584.1"/>
    <property type="molecule type" value="Genomic_DNA"/>
</dbReference>
<sequence length="1011" mass="111165">MVLDSTVPRKKWWKIQWYSDDDTPEERKLIIKLDLIVVPYAILAYWVKYIDQSNLNNAYVAGMKEDLGFYGNELVQLQTMYTVGAVVGMVPFMFLFTYIPMHWCIPFMDIMWGVFTLLQYRTSSFGEAAAYRFMVGFFEAAFFPAMHYVFGSWYRGHEIARRGGLFYTGLNLGTLTAGLVAAGASHRLEGVNGLAGWRWMYIICALITFPVGIMGYFLLPGTIDQPNRWILNDKDIELAKQRLERSGHVTHGTFKVSHLRQIFLSPQFWVVILVDVLFWNAGIHKSTGSFLLWIKSLGRYSPAKINELGAITPALGILYNLIACFASDLILGPAWAITMSSTLNAIGLVILVTWKVPEAALWFGFSTMYWSNALSSVFHGWVNTILRDSPEQRSFTLVLITIIAQSSTAWTPLLTFPTVEAPRYPKGFSFCLGCAIALIISAHILNGYIKRKEAKSNPNQSDEEIQSDGAPVNGEWTKETVGSGKDLVIGWPKEFLQPLGEAVNTLLREAGDSAALYIDCNEAQMSMLKKKTTRDHGRDKHPWLRRQLRGNGSTNRASRATRAPLPTSLCQGHYAMHPRMLTKNCARECSSGSKSEKNRRQKKILLQGTLDLGAVLSADRGSHIPGDLFNYARGALLLGDGRLFNCFFFCSFTTFFSIANLKMHLGLSQFALAAGLVASAAAQTYSDCNPMTNTSCSADTGLSSSTYSIDFTDGSDDDNWESVGSGDVEYTSAGAKFTINEKGDAPTIQSSWYIFFGRVEVHLKAASGTGIVSSAVLLSDVLDEVDWEWLGGSTNEVQTNYYGKGNDTSDTRSATVAVSDSQATSHNYTIYWTKQSCVWYIDGAVIRTLNYADALNGENYPQTPMRVKLGIWAGGDSDNAEGTITWAGGETDYDDGPFTMTVESIKIENFNPAGAYTYGDQTGDYTSIELEESDESDSTSTASTKTSSSKASSTASTNFQNKGAVNSESSSTPSTTGTPTASVETTSLGAVMWPNMWLLMSAFAATAAACM</sequence>
<accession>A0ACC1SSY4</accession>
<evidence type="ECO:0000313" key="2">
    <source>
        <dbReference type="Proteomes" id="UP001148629"/>
    </source>
</evidence>
<dbReference type="Proteomes" id="UP001148629">
    <property type="component" value="Unassembled WGS sequence"/>
</dbReference>
<comment type="caution">
    <text evidence="1">The sequence shown here is derived from an EMBL/GenBank/DDBJ whole genome shotgun (WGS) entry which is preliminary data.</text>
</comment>
<keyword evidence="2" id="KW-1185">Reference proteome</keyword>
<organism evidence="1 2">
    <name type="scientific">Fusarium decemcellulare</name>
    <dbReference type="NCBI Taxonomy" id="57161"/>
    <lineage>
        <taxon>Eukaryota</taxon>
        <taxon>Fungi</taxon>
        <taxon>Dikarya</taxon>
        <taxon>Ascomycota</taxon>
        <taxon>Pezizomycotina</taxon>
        <taxon>Sordariomycetes</taxon>
        <taxon>Hypocreomycetidae</taxon>
        <taxon>Hypocreales</taxon>
        <taxon>Nectriaceae</taxon>
        <taxon>Fusarium</taxon>
        <taxon>Fusarium decemcellulare species complex</taxon>
    </lineage>
</organism>
<gene>
    <name evidence="1" type="ORF">NM208_g2448</name>
</gene>
<protein>
    <submittedName>
        <fullName evidence="1">Uncharacterized protein</fullName>
    </submittedName>
</protein>
<proteinExistence type="predicted"/>